<feature type="active site" description="O-(3'-phospho-DNA)-tyrosine intermediate" evidence="9">
    <location>
        <position position="304"/>
    </location>
</feature>
<gene>
    <name evidence="9" type="primary">xerC</name>
    <name evidence="12" type="ORF">IRY30_04825</name>
</gene>
<comment type="similarity">
    <text evidence="9">Belongs to the 'phage' integrase family. XerC subfamily.</text>
</comment>
<evidence type="ECO:0000313" key="12">
    <source>
        <dbReference type="EMBL" id="MBF4553404.1"/>
    </source>
</evidence>
<dbReference type="InterPro" id="IPR050090">
    <property type="entry name" value="Tyrosine_recombinase_XerCD"/>
</dbReference>
<evidence type="ECO:0000256" key="1">
    <source>
        <dbReference type="ARBA" id="ARBA00004496"/>
    </source>
</evidence>
<comment type="caution">
    <text evidence="12">The sequence shown here is derived from an EMBL/GenBank/DDBJ whole genome shotgun (WGS) entry which is preliminary data.</text>
</comment>
<evidence type="ECO:0000256" key="7">
    <source>
        <dbReference type="ARBA" id="ARBA00023172"/>
    </source>
</evidence>
<dbReference type="InterPro" id="IPR013762">
    <property type="entry name" value="Integrase-like_cat_sf"/>
</dbReference>
<organism evidence="12 13">
    <name type="scientific">Corynebacterium suicordis DSM 45110</name>
    <dbReference type="NCBI Taxonomy" id="1121369"/>
    <lineage>
        <taxon>Bacteria</taxon>
        <taxon>Bacillati</taxon>
        <taxon>Actinomycetota</taxon>
        <taxon>Actinomycetes</taxon>
        <taxon>Mycobacteriales</taxon>
        <taxon>Corynebacteriaceae</taxon>
        <taxon>Corynebacterium</taxon>
    </lineage>
</organism>
<evidence type="ECO:0000256" key="6">
    <source>
        <dbReference type="ARBA" id="ARBA00023125"/>
    </source>
</evidence>
<keyword evidence="6 9" id="KW-0238">DNA-binding</keyword>
<comment type="subunit">
    <text evidence="9">Forms a cyclic heterotetrameric complex composed of two molecules of XerC and two molecules of XerD.</text>
</comment>
<dbReference type="SUPFAM" id="SSF56349">
    <property type="entry name" value="DNA breaking-rejoining enzymes"/>
    <property type="match status" value="1"/>
</dbReference>
<feature type="domain" description="Tyr recombinase" evidence="10">
    <location>
        <begin position="118"/>
        <end position="317"/>
    </location>
</feature>
<dbReference type="InterPro" id="IPR010998">
    <property type="entry name" value="Integrase_recombinase_N"/>
</dbReference>
<dbReference type="PANTHER" id="PTHR30349:SF77">
    <property type="entry name" value="TYROSINE RECOMBINASE XERC"/>
    <property type="match status" value="1"/>
</dbReference>
<dbReference type="HAMAP" id="MF_01808">
    <property type="entry name" value="Recomb_XerC_XerD"/>
    <property type="match status" value="1"/>
</dbReference>
<reference evidence="12 13" key="1">
    <citation type="submission" date="2020-10" db="EMBL/GenBank/DDBJ databases">
        <title>Novel species in genus Corynebacterium.</title>
        <authorList>
            <person name="Zhang G."/>
        </authorList>
    </citation>
    <scope>NUCLEOTIDE SEQUENCE [LARGE SCALE GENOMIC DNA]</scope>
    <source>
        <strain evidence="12 13">DSM 45110</strain>
    </source>
</reference>
<evidence type="ECO:0000256" key="2">
    <source>
        <dbReference type="ARBA" id="ARBA00022490"/>
    </source>
</evidence>
<evidence type="ECO:0000256" key="8">
    <source>
        <dbReference type="ARBA" id="ARBA00023306"/>
    </source>
</evidence>
<dbReference type="Gene3D" id="1.10.443.10">
    <property type="entry name" value="Intergrase catalytic core"/>
    <property type="match status" value="1"/>
</dbReference>
<feature type="active site" evidence="9">
    <location>
        <position position="172"/>
    </location>
</feature>
<evidence type="ECO:0000256" key="9">
    <source>
        <dbReference type="HAMAP-Rule" id="MF_01808"/>
    </source>
</evidence>
<feature type="domain" description="Core-binding (CB)" evidence="11">
    <location>
        <begin position="16"/>
        <end position="97"/>
    </location>
</feature>
<feature type="active site" evidence="9">
    <location>
        <position position="295"/>
    </location>
</feature>
<evidence type="ECO:0000256" key="4">
    <source>
        <dbReference type="ARBA" id="ARBA00022829"/>
    </source>
</evidence>
<keyword evidence="5 9" id="KW-0229">DNA integration</keyword>
<comment type="subcellular location">
    <subcellularLocation>
        <location evidence="1 9">Cytoplasm</location>
    </subcellularLocation>
</comment>
<feature type="active site" evidence="9">
    <location>
        <position position="196"/>
    </location>
</feature>
<keyword evidence="3 9" id="KW-0132">Cell division</keyword>
<keyword evidence="2 9" id="KW-0963">Cytoplasm</keyword>
<dbReference type="Pfam" id="PF02899">
    <property type="entry name" value="Phage_int_SAM_1"/>
    <property type="match status" value="1"/>
</dbReference>
<keyword evidence="13" id="KW-1185">Reference proteome</keyword>
<dbReference type="PANTHER" id="PTHR30349">
    <property type="entry name" value="PHAGE INTEGRASE-RELATED"/>
    <property type="match status" value="1"/>
</dbReference>
<feature type="active site" evidence="9">
    <location>
        <position position="269"/>
    </location>
</feature>
<dbReference type="EMBL" id="JADKMY010000001">
    <property type="protein sequence ID" value="MBF4553404.1"/>
    <property type="molecule type" value="Genomic_DNA"/>
</dbReference>
<dbReference type="InterPro" id="IPR002104">
    <property type="entry name" value="Integrase_catalytic"/>
</dbReference>
<dbReference type="InterPro" id="IPR004107">
    <property type="entry name" value="Integrase_SAM-like_N"/>
</dbReference>
<dbReference type="Pfam" id="PF00589">
    <property type="entry name" value="Phage_integrase"/>
    <property type="match status" value="1"/>
</dbReference>
<evidence type="ECO:0000256" key="5">
    <source>
        <dbReference type="ARBA" id="ARBA00022908"/>
    </source>
</evidence>
<proteinExistence type="inferred from homology"/>
<dbReference type="InterPro" id="IPR011010">
    <property type="entry name" value="DNA_brk_join_enz"/>
</dbReference>
<dbReference type="Proteomes" id="UP000635902">
    <property type="component" value="Unassembled WGS sequence"/>
</dbReference>
<dbReference type="Gene3D" id="1.10.150.130">
    <property type="match status" value="1"/>
</dbReference>
<keyword evidence="4 9" id="KW-0159">Chromosome partition</keyword>
<dbReference type="CDD" id="cd00798">
    <property type="entry name" value="INT_XerDC_C"/>
    <property type="match status" value="1"/>
</dbReference>
<evidence type="ECO:0000256" key="3">
    <source>
        <dbReference type="ARBA" id="ARBA00022618"/>
    </source>
</evidence>
<keyword evidence="8 9" id="KW-0131">Cell cycle</keyword>
<comment type="function">
    <text evidence="9">Site-specific tyrosine recombinase, which acts by catalyzing the cutting and rejoining of the recombining DNA molecules. The XerC-XerD complex is essential to convert dimers of the bacterial chromosome into monomers to permit their segregation at cell division. It also contributes to the segregational stability of plasmids.</text>
</comment>
<name>A0ABR9ZKD4_9CORY</name>
<protein>
    <recommendedName>
        <fullName evidence="9">Tyrosine recombinase XerC</fullName>
    </recommendedName>
</protein>
<dbReference type="PROSITE" id="PS51898">
    <property type="entry name" value="TYR_RECOMBINASE"/>
    <property type="match status" value="1"/>
</dbReference>
<sequence>MSHSSTTRREALVPGSPLARAVEEYQNHLRYVVGRSDNTIRAYSQDLTAALEGKEEIADFTLDHARDVLGWAVEREASRASISRMVSSLKGFGTFLAHKGLVEANPVSALKAPKPQKHLPRVLRLDQANDVLDAARTRAQQVKDDPEATPRERALSVRDWAMLEVLYATGIRVGELAGADITDADLQNHYLRVTGKGNKTRVVPFGKTVSDALIEWLKVRTSLLNSRAAKGSSSALFLGARGGRIDQRQIRSVVNSATESADGPRLSPHGLRHSAATAVLEGGADLRSVQELLGHSSMATTQIYTHVGAERLQAVFRQAHPRSGDSR</sequence>
<feature type="active site" evidence="9">
    <location>
        <position position="272"/>
    </location>
</feature>
<keyword evidence="7 9" id="KW-0233">DNA recombination</keyword>
<dbReference type="RefSeq" id="WP_194556216.1">
    <property type="nucleotide sequence ID" value="NZ_JADKMY010000001.1"/>
</dbReference>
<dbReference type="InterPro" id="IPR023009">
    <property type="entry name" value="Tyrosine_recombinase_XerC/XerD"/>
</dbReference>
<accession>A0ABR9ZKD4</accession>
<dbReference type="PROSITE" id="PS51900">
    <property type="entry name" value="CB"/>
    <property type="match status" value="1"/>
</dbReference>
<evidence type="ECO:0000259" key="11">
    <source>
        <dbReference type="PROSITE" id="PS51900"/>
    </source>
</evidence>
<dbReference type="InterPro" id="IPR044068">
    <property type="entry name" value="CB"/>
</dbReference>
<evidence type="ECO:0000313" key="13">
    <source>
        <dbReference type="Proteomes" id="UP000635902"/>
    </source>
</evidence>
<evidence type="ECO:0000259" key="10">
    <source>
        <dbReference type="PROSITE" id="PS51898"/>
    </source>
</evidence>